<dbReference type="Gene3D" id="3.40.190.10">
    <property type="entry name" value="Periplasmic binding protein-like II"/>
    <property type="match status" value="1"/>
</dbReference>
<dbReference type="CDD" id="cd07012">
    <property type="entry name" value="PBP2_Bug_TTT"/>
    <property type="match status" value="1"/>
</dbReference>
<keyword evidence="3" id="KW-0675">Receptor</keyword>
<sequence length="329" mass="34486">MINSIVKSFARRALLLSAAVAAVSMAHAQSAWPSRPVTLVHPYAAGGPADAMARALGQQLSKRLNQTFIVEAKAGGAATIGTGFVARAKPDGYTLLISTSAGHVVTPLMQRIPYDGIGDFSFVSIVVSQPNVLVLHPSLPVNDLQGLITYARQHPGTLNYASAGMGGATHLGAEAFAQAAQIRMTHVPYSGAAPALKDLLGGQVQLGMLNFAAVKPFIDEGRIKAIAYGGAKRSPQLPNVPTMAELGYGNTATATWYSLAAPKGTPPEVIEILRKTLQSVSADPEWQKVLATQGAEQLQLSPAETTAFVQKDKQAMQQLLGTLGLLGDK</sequence>
<dbReference type="Proteomes" id="UP001549320">
    <property type="component" value="Unassembled WGS sequence"/>
</dbReference>
<reference evidence="3 4" key="1">
    <citation type="submission" date="2024-06" db="EMBL/GenBank/DDBJ databases">
        <title>Sorghum-associated microbial communities from plants grown in Nebraska, USA.</title>
        <authorList>
            <person name="Schachtman D."/>
        </authorList>
    </citation>
    <scope>NUCLEOTIDE SEQUENCE [LARGE SCALE GENOMIC DNA]</scope>
    <source>
        <strain evidence="3 4">2709</strain>
    </source>
</reference>
<dbReference type="Gene3D" id="3.40.190.150">
    <property type="entry name" value="Bordetella uptake gene, domain 1"/>
    <property type="match status" value="1"/>
</dbReference>
<keyword evidence="4" id="KW-1185">Reference proteome</keyword>
<proteinExistence type="inferred from homology"/>
<dbReference type="InterPro" id="IPR042100">
    <property type="entry name" value="Bug_dom1"/>
</dbReference>
<gene>
    <name evidence="3" type="ORF">ABIE13_004964</name>
</gene>
<accession>A0ABV2QFL2</accession>
<evidence type="ECO:0000256" key="2">
    <source>
        <dbReference type="SAM" id="SignalP"/>
    </source>
</evidence>
<organism evidence="3 4">
    <name type="scientific">Ottowia thiooxydans</name>
    <dbReference type="NCBI Taxonomy" id="219182"/>
    <lineage>
        <taxon>Bacteria</taxon>
        <taxon>Pseudomonadati</taxon>
        <taxon>Pseudomonadota</taxon>
        <taxon>Betaproteobacteria</taxon>
        <taxon>Burkholderiales</taxon>
        <taxon>Comamonadaceae</taxon>
        <taxon>Ottowia</taxon>
    </lineage>
</organism>
<dbReference type="RefSeq" id="WP_354448296.1">
    <property type="nucleotide sequence ID" value="NZ_JBEPSH010000012.1"/>
</dbReference>
<dbReference type="PANTHER" id="PTHR42928:SF5">
    <property type="entry name" value="BLR1237 PROTEIN"/>
    <property type="match status" value="1"/>
</dbReference>
<name>A0ABV2QFL2_9BURK</name>
<dbReference type="SUPFAM" id="SSF53850">
    <property type="entry name" value="Periplasmic binding protein-like II"/>
    <property type="match status" value="1"/>
</dbReference>
<comment type="caution">
    <text evidence="3">The sequence shown here is derived from an EMBL/GenBank/DDBJ whole genome shotgun (WGS) entry which is preliminary data.</text>
</comment>
<dbReference type="PANTHER" id="PTHR42928">
    <property type="entry name" value="TRICARBOXYLATE-BINDING PROTEIN"/>
    <property type="match status" value="1"/>
</dbReference>
<keyword evidence="2" id="KW-0732">Signal</keyword>
<comment type="similarity">
    <text evidence="1">Belongs to the UPF0065 (bug) family.</text>
</comment>
<evidence type="ECO:0000313" key="4">
    <source>
        <dbReference type="Proteomes" id="UP001549320"/>
    </source>
</evidence>
<feature type="signal peptide" evidence="2">
    <location>
        <begin position="1"/>
        <end position="28"/>
    </location>
</feature>
<protein>
    <submittedName>
        <fullName evidence="3">Tripartite-type tricarboxylate transporter receptor subunit TctC</fullName>
    </submittedName>
</protein>
<dbReference type="Pfam" id="PF03401">
    <property type="entry name" value="TctC"/>
    <property type="match status" value="1"/>
</dbReference>
<dbReference type="InterPro" id="IPR005064">
    <property type="entry name" value="BUG"/>
</dbReference>
<evidence type="ECO:0000313" key="3">
    <source>
        <dbReference type="EMBL" id="MET4579827.1"/>
    </source>
</evidence>
<feature type="chain" id="PRO_5045493359" evidence="2">
    <location>
        <begin position="29"/>
        <end position="329"/>
    </location>
</feature>
<evidence type="ECO:0000256" key="1">
    <source>
        <dbReference type="ARBA" id="ARBA00006987"/>
    </source>
</evidence>
<dbReference type="EMBL" id="JBEPSH010000012">
    <property type="protein sequence ID" value="MET4579827.1"/>
    <property type="molecule type" value="Genomic_DNA"/>
</dbReference>
<dbReference type="PIRSF" id="PIRSF017082">
    <property type="entry name" value="YflP"/>
    <property type="match status" value="1"/>
</dbReference>